<name>A0A9N7VP72_PLEPL</name>
<proteinExistence type="predicted"/>
<keyword evidence="2" id="KW-1185">Reference proteome</keyword>
<protein>
    <submittedName>
        <fullName evidence="1">Uncharacterized protein</fullName>
    </submittedName>
</protein>
<dbReference type="EMBL" id="CADEAL010004105">
    <property type="protein sequence ID" value="CAB1451856.1"/>
    <property type="molecule type" value="Genomic_DNA"/>
</dbReference>
<accession>A0A9N7VP72</accession>
<dbReference type="AlphaFoldDB" id="A0A9N7VP72"/>
<gene>
    <name evidence="1" type="ORF">PLEPLA_LOCUS39593</name>
</gene>
<sequence length="156" mass="17288">MDKPNSGSISFSFSLVLAWSVPSDWEEAAALIRPQVSSHSKSTPELAERYSVKNLFFIQLLILTDRSMTEHVEFTLTCHPRLPLLPTNFNLVLSLLPFLHTPVPGPALVPGSFPGSLCPASALTFQNPLPPHSRKPHSIMPETGLLSYLRLLPHKR</sequence>
<reference evidence="1" key="1">
    <citation type="submission" date="2020-03" db="EMBL/GenBank/DDBJ databases">
        <authorList>
            <person name="Weist P."/>
        </authorList>
    </citation>
    <scope>NUCLEOTIDE SEQUENCE</scope>
</reference>
<evidence type="ECO:0000313" key="1">
    <source>
        <dbReference type="EMBL" id="CAB1451856.1"/>
    </source>
</evidence>
<evidence type="ECO:0000313" key="2">
    <source>
        <dbReference type="Proteomes" id="UP001153269"/>
    </source>
</evidence>
<organism evidence="1 2">
    <name type="scientific">Pleuronectes platessa</name>
    <name type="common">European plaice</name>
    <dbReference type="NCBI Taxonomy" id="8262"/>
    <lineage>
        <taxon>Eukaryota</taxon>
        <taxon>Metazoa</taxon>
        <taxon>Chordata</taxon>
        <taxon>Craniata</taxon>
        <taxon>Vertebrata</taxon>
        <taxon>Euteleostomi</taxon>
        <taxon>Actinopterygii</taxon>
        <taxon>Neopterygii</taxon>
        <taxon>Teleostei</taxon>
        <taxon>Neoteleostei</taxon>
        <taxon>Acanthomorphata</taxon>
        <taxon>Carangaria</taxon>
        <taxon>Pleuronectiformes</taxon>
        <taxon>Pleuronectoidei</taxon>
        <taxon>Pleuronectidae</taxon>
        <taxon>Pleuronectes</taxon>
    </lineage>
</organism>
<comment type="caution">
    <text evidence="1">The sequence shown here is derived from an EMBL/GenBank/DDBJ whole genome shotgun (WGS) entry which is preliminary data.</text>
</comment>
<dbReference type="Proteomes" id="UP001153269">
    <property type="component" value="Unassembled WGS sequence"/>
</dbReference>